<proteinExistence type="predicted"/>
<evidence type="ECO:0000256" key="1">
    <source>
        <dbReference type="SAM" id="SignalP"/>
    </source>
</evidence>
<evidence type="ECO:0000313" key="2">
    <source>
        <dbReference type="EMBL" id="KPM35685.1"/>
    </source>
</evidence>
<organism evidence="2 3">
    <name type="scientific">Neonectria ditissima</name>
    <dbReference type="NCBI Taxonomy" id="78410"/>
    <lineage>
        <taxon>Eukaryota</taxon>
        <taxon>Fungi</taxon>
        <taxon>Dikarya</taxon>
        <taxon>Ascomycota</taxon>
        <taxon>Pezizomycotina</taxon>
        <taxon>Sordariomycetes</taxon>
        <taxon>Hypocreomycetidae</taxon>
        <taxon>Hypocreales</taxon>
        <taxon>Nectriaceae</taxon>
        <taxon>Neonectria</taxon>
    </lineage>
</organism>
<sequence length="382" mass="40606">MKFQTLAALFAATASAASPPVCKPQSPQCKYVPKQSAQVCQQLIQKKKIHLSTCEAPAKTVKSTRFVRPTVYVTKTINPPAVIQKVSTTTTKTGAPHTQPTTTITATSTEVVGTLVTDTTTLTEHDTITNTDTETETNTATITTTSTNTVSWTRATCTEVFKKRSGYALPAECSCFATTTKACQSNKTKIVTVTKPAATQTVYKKNTHTATVTWTIAVTRYADGVTLSAPETTTTLVKTSTSTAHTLTTETDTETITSSDTITETLTAVSTDVATATATTDPCANVAQFLLTTKPSHPNVVLGGISDGNGVQSCCGNCFRNSNCAYFSYQTSPYPLCKTYSVSYTVNLGCTSAKCPRGFAQLTDDTTTDPLATYYEGQCGSK</sequence>
<dbReference type="STRING" id="78410.A0A0P7AEN0"/>
<gene>
    <name evidence="2" type="ORF">AK830_g10890</name>
</gene>
<evidence type="ECO:0000313" key="3">
    <source>
        <dbReference type="Proteomes" id="UP000050424"/>
    </source>
</evidence>
<keyword evidence="1" id="KW-0732">Signal</keyword>
<feature type="signal peptide" evidence="1">
    <location>
        <begin position="1"/>
        <end position="16"/>
    </location>
</feature>
<reference evidence="2 3" key="1">
    <citation type="submission" date="2015-09" db="EMBL/GenBank/DDBJ databases">
        <title>Draft genome of a European isolate of the apple canker pathogen Neonectria ditissima.</title>
        <authorList>
            <person name="Gomez-Cortecero A."/>
            <person name="Harrison R.J."/>
            <person name="Armitage A.D."/>
        </authorList>
    </citation>
    <scope>NUCLEOTIDE SEQUENCE [LARGE SCALE GENOMIC DNA]</scope>
    <source>
        <strain evidence="2 3">R09/05</strain>
    </source>
</reference>
<dbReference type="Proteomes" id="UP000050424">
    <property type="component" value="Unassembled WGS sequence"/>
</dbReference>
<comment type="caution">
    <text evidence="2">The sequence shown here is derived from an EMBL/GenBank/DDBJ whole genome shotgun (WGS) entry which is preliminary data.</text>
</comment>
<dbReference type="EMBL" id="LKCW01000238">
    <property type="protein sequence ID" value="KPM35685.1"/>
    <property type="molecule type" value="Genomic_DNA"/>
</dbReference>
<evidence type="ECO:0008006" key="4">
    <source>
        <dbReference type="Google" id="ProtNLM"/>
    </source>
</evidence>
<feature type="chain" id="PRO_5006134790" description="Apple domain-containing protein" evidence="1">
    <location>
        <begin position="17"/>
        <end position="382"/>
    </location>
</feature>
<dbReference type="AlphaFoldDB" id="A0A0P7AEN0"/>
<protein>
    <recommendedName>
        <fullName evidence="4">Apple domain-containing protein</fullName>
    </recommendedName>
</protein>
<keyword evidence="3" id="KW-1185">Reference proteome</keyword>
<accession>A0A0P7AEN0</accession>
<name>A0A0P7AEN0_9HYPO</name>